<dbReference type="CDD" id="cd08023">
    <property type="entry name" value="GH16_laminarinase_like"/>
    <property type="match status" value="1"/>
</dbReference>
<comment type="caution">
    <text evidence="4">The sequence shown here is derived from an EMBL/GenBank/DDBJ whole genome shotgun (WGS) entry which is preliminary data.</text>
</comment>
<dbReference type="PANTHER" id="PTHR10963:SF55">
    <property type="entry name" value="GLYCOSIDE HYDROLASE FAMILY 16 PROTEIN"/>
    <property type="match status" value="1"/>
</dbReference>
<dbReference type="GO" id="GO:0004553">
    <property type="term" value="F:hydrolase activity, hydrolyzing O-glycosyl compounds"/>
    <property type="evidence" value="ECO:0007669"/>
    <property type="project" value="InterPro"/>
</dbReference>
<name>A0AAP2DHN7_9BACT</name>
<organism evidence="4 5">
    <name type="scientific">Dawidia soli</name>
    <dbReference type="NCBI Taxonomy" id="2782352"/>
    <lineage>
        <taxon>Bacteria</taxon>
        <taxon>Pseudomonadati</taxon>
        <taxon>Bacteroidota</taxon>
        <taxon>Cytophagia</taxon>
        <taxon>Cytophagales</taxon>
        <taxon>Chryseotaleaceae</taxon>
        <taxon>Dawidia</taxon>
    </lineage>
</organism>
<dbReference type="Pfam" id="PF00722">
    <property type="entry name" value="Glyco_hydro_16"/>
    <property type="match status" value="1"/>
</dbReference>
<evidence type="ECO:0000256" key="2">
    <source>
        <dbReference type="SAM" id="SignalP"/>
    </source>
</evidence>
<feature type="signal peptide" evidence="2">
    <location>
        <begin position="1"/>
        <end position="21"/>
    </location>
</feature>
<dbReference type="SUPFAM" id="SSF49899">
    <property type="entry name" value="Concanavalin A-like lectins/glucanases"/>
    <property type="match status" value="1"/>
</dbReference>
<feature type="domain" description="GH16" evidence="3">
    <location>
        <begin position="18"/>
        <end position="255"/>
    </location>
</feature>
<dbReference type="PANTHER" id="PTHR10963">
    <property type="entry name" value="GLYCOSYL HYDROLASE-RELATED"/>
    <property type="match status" value="1"/>
</dbReference>
<dbReference type="Gene3D" id="2.60.120.200">
    <property type="match status" value="1"/>
</dbReference>
<reference evidence="4 5" key="1">
    <citation type="submission" date="2021-05" db="EMBL/GenBank/DDBJ databases">
        <title>A Polyphasic approach of four new species of the genus Ohtaekwangia: Ohtaekwangia histidinii sp. nov., Ohtaekwangia cretensis sp. nov., Ohtaekwangia indiensis sp. nov., Ohtaekwangia reichenbachii sp. nov. from diverse environment.</title>
        <authorList>
            <person name="Octaviana S."/>
        </authorList>
    </citation>
    <scope>NUCLEOTIDE SEQUENCE [LARGE SCALE GENOMIC DNA]</scope>
    <source>
        <strain evidence="4 5">PWU37</strain>
    </source>
</reference>
<evidence type="ECO:0000259" key="3">
    <source>
        <dbReference type="PROSITE" id="PS51762"/>
    </source>
</evidence>
<evidence type="ECO:0000313" key="4">
    <source>
        <dbReference type="EMBL" id="MBT1690880.1"/>
    </source>
</evidence>
<sequence length="255" mass="28965">MRHFYRTLFFLLATCGSPAFAQTLVWSDEFSQPRLDAEKWTYEVGGHGFGNGELQYYTSGESNVFVGSKTNAADTGYLVIEARRENYGVPPENRQFTSGRIVTSGKFNFKYGTIQARIKLPNLQNGLWPAFWMLGANYPTDGWPRSGEIDILEAGFQTDWQTNVANRKSHSTVHWFQDNFQEIDPNAPGNGWWGNASATGSNTISGNFYDDFHIFKVTWTPTQILGYVDNVQFYTFNIPPGDPNFTEFTTNPYYV</sequence>
<keyword evidence="4" id="KW-0378">Hydrolase</keyword>
<evidence type="ECO:0000256" key="1">
    <source>
        <dbReference type="ARBA" id="ARBA00006865"/>
    </source>
</evidence>
<protein>
    <submittedName>
        <fullName evidence="4">Glycoside hydrolase family 16 protein</fullName>
    </submittedName>
</protein>
<keyword evidence="5" id="KW-1185">Reference proteome</keyword>
<dbReference type="RefSeq" id="WP_254094776.1">
    <property type="nucleotide sequence ID" value="NZ_JAHESC010000105.1"/>
</dbReference>
<dbReference type="EMBL" id="JAHESC010000105">
    <property type="protein sequence ID" value="MBT1690880.1"/>
    <property type="molecule type" value="Genomic_DNA"/>
</dbReference>
<dbReference type="InterPro" id="IPR000757">
    <property type="entry name" value="Beta-glucanase-like"/>
</dbReference>
<dbReference type="PROSITE" id="PS51762">
    <property type="entry name" value="GH16_2"/>
    <property type="match status" value="1"/>
</dbReference>
<evidence type="ECO:0000313" key="5">
    <source>
        <dbReference type="Proteomes" id="UP001319180"/>
    </source>
</evidence>
<accession>A0AAP2DHN7</accession>
<dbReference type="GO" id="GO:0005975">
    <property type="term" value="P:carbohydrate metabolic process"/>
    <property type="evidence" value="ECO:0007669"/>
    <property type="project" value="InterPro"/>
</dbReference>
<dbReference type="InterPro" id="IPR050546">
    <property type="entry name" value="Glycosyl_Hydrlase_16"/>
</dbReference>
<dbReference type="AlphaFoldDB" id="A0AAP2DHN7"/>
<gene>
    <name evidence="4" type="ORF">KK078_30250</name>
</gene>
<feature type="non-terminal residue" evidence="4">
    <location>
        <position position="255"/>
    </location>
</feature>
<dbReference type="InterPro" id="IPR013320">
    <property type="entry name" value="ConA-like_dom_sf"/>
</dbReference>
<dbReference type="Proteomes" id="UP001319180">
    <property type="component" value="Unassembled WGS sequence"/>
</dbReference>
<keyword evidence="2" id="KW-0732">Signal</keyword>
<feature type="chain" id="PRO_5043018315" evidence="2">
    <location>
        <begin position="22"/>
        <end position="255"/>
    </location>
</feature>
<comment type="similarity">
    <text evidence="1">Belongs to the glycosyl hydrolase 16 family.</text>
</comment>
<proteinExistence type="inferred from homology"/>